<sequence>MLVEKGEVSLLPSQGHIEGACLMHRANQSSNKEVTDEASDSILGNLPVEQGDDEAAKVGVGDHRAVVAVGERSMSVDDGKLNSGQSGSVVEETVSMLEVACGARKVSSEVNLVGSMQGVSGGHANVNDVLCTPGFIRSVSGSVGYGLSCFLPPSDMGIYEF</sequence>
<evidence type="ECO:0000313" key="2">
    <source>
        <dbReference type="Proteomes" id="UP001060215"/>
    </source>
</evidence>
<gene>
    <name evidence="1" type="ORF">LOK49_LG10G02248</name>
</gene>
<protein>
    <submittedName>
        <fullName evidence="1">Uncharacterized protein</fullName>
    </submittedName>
</protein>
<proteinExistence type="predicted"/>
<evidence type="ECO:0000313" key="1">
    <source>
        <dbReference type="EMBL" id="KAI7996115.1"/>
    </source>
</evidence>
<dbReference type="EMBL" id="CM045767">
    <property type="protein sequence ID" value="KAI7996115.1"/>
    <property type="molecule type" value="Genomic_DNA"/>
</dbReference>
<comment type="caution">
    <text evidence="1">The sequence shown here is derived from an EMBL/GenBank/DDBJ whole genome shotgun (WGS) entry which is preliminary data.</text>
</comment>
<keyword evidence="2" id="KW-1185">Reference proteome</keyword>
<reference evidence="1 2" key="1">
    <citation type="journal article" date="2022" name="Plant J.">
        <title>Chromosome-level genome of Camellia lanceoleosa provides a valuable resource for understanding genome evolution and self-incompatibility.</title>
        <authorList>
            <person name="Gong W."/>
            <person name="Xiao S."/>
            <person name="Wang L."/>
            <person name="Liao Z."/>
            <person name="Chang Y."/>
            <person name="Mo W."/>
            <person name="Hu G."/>
            <person name="Li W."/>
            <person name="Zhao G."/>
            <person name="Zhu H."/>
            <person name="Hu X."/>
            <person name="Ji K."/>
            <person name="Xiang X."/>
            <person name="Song Q."/>
            <person name="Yuan D."/>
            <person name="Jin S."/>
            <person name="Zhang L."/>
        </authorList>
    </citation>
    <scope>NUCLEOTIDE SEQUENCE [LARGE SCALE GENOMIC DNA]</scope>
    <source>
        <strain evidence="1">SQ_2022a</strain>
    </source>
</reference>
<organism evidence="1 2">
    <name type="scientific">Camellia lanceoleosa</name>
    <dbReference type="NCBI Taxonomy" id="1840588"/>
    <lineage>
        <taxon>Eukaryota</taxon>
        <taxon>Viridiplantae</taxon>
        <taxon>Streptophyta</taxon>
        <taxon>Embryophyta</taxon>
        <taxon>Tracheophyta</taxon>
        <taxon>Spermatophyta</taxon>
        <taxon>Magnoliopsida</taxon>
        <taxon>eudicotyledons</taxon>
        <taxon>Gunneridae</taxon>
        <taxon>Pentapetalae</taxon>
        <taxon>asterids</taxon>
        <taxon>Ericales</taxon>
        <taxon>Theaceae</taxon>
        <taxon>Camellia</taxon>
    </lineage>
</organism>
<name>A0ACC0G6W7_9ERIC</name>
<dbReference type="Proteomes" id="UP001060215">
    <property type="component" value="Chromosome 10"/>
</dbReference>
<accession>A0ACC0G6W7</accession>